<name>A0A0F5ZNN0_STEMA</name>
<evidence type="ECO:0000313" key="1">
    <source>
        <dbReference type="EMBL" id="KKD57254.1"/>
    </source>
</evidence>
<organism evidence="1 2">
    <name type="scientific">Stenotrophomonas maltophilia</name>
    <name type="common">Pseudomonas maltophilia</name>
    <name type="synonym">Xanthomonas maltophilia</name>
    <dbReference type="NCBI Taxonomy" id="40324"/>
    <lineage>
        <taxon>Bacteria</taxon>
        <taxon>Pseudomonadati</taxon>
        <taxon>Pseudomonadota</taxon>
        <taxon>Gammaproteobacteria</taxon>
        <taxon>Lysobacterales</taxon>
        <taxon>Lysobacteraceae</taxon>
        <taxon>Stenotrophomonas</taxon>
        <taxon>Stenotrophomonas maltophilia group</taxon>
    </lineage>
</organism>
<proteinExistence type="predicted"/>
<evidence type="ECO:0000313" key="2">
    <source>
        <dbReference type="Proteomes" id="UP000243478"/>
    </source>
</evidence>
<dbReference type="AlphaFoldDB" id="A0A0F5ZNN0"/>
<dbReference type="EMBL" id="JZRZ01000018">
    <property type="protein sequence ID" value="KKD57254.1"/>
    <property type="molecule type" value="Genomic_DNA"/>
</dbReference>
<reference evidence="1 2" key="1">
    <citation type="submission" date="2015-03" db="EMBL/GenBank/DDBJ databases">
        <title>Draft genome of Stenotrophomonas maltophila isolated from urine specimen.</title>
        <authorList>
            <person name="Murugan N."/>
            <person name="Malathi J."/>
            <person name="Umashankar V."/>
            <person name="Madhavan H."/>
        </authorList>
    </citation>
    <scope>NUCLEOTIDE SEQUENCE [LARGE SCALE GENOMIC DNA]</scope>
    <source>
        <strain evidence="1 2">JMNMN1</strain>
    </source>
</reference>
<gene>
    <name evidence="1" type="ORF">VM57_10295</name>
</gene>
<comment type="caution">
    <text evidence="1">The sequence shown here is derived from an EMBL/GenBank/DDBJ whole genome shotgun (WGS) entry which is preliminary data.</text>
</comment>
<dbReference type="Proteomes" id="UP000243478">
    <property type="component" value="Unassembled WGS sequence"/>
</dbReference>
<protein>
    <submittedName>
        <fullName evidence="1">Uncharacterized protein</fullName>
    </submittedName>
</protein>
<sequence>MQRRRQRTPPALQGDRIQSSKHLSLAYNVTRFNKYRGDLSGDREGQLPSLRGTHGADVSALIASGLSNGCDVRGTCFGRGASGVSEHPVITDRAMASALRRGTNDRVIWVFTFGSLYGWSVPQTGSVPSGLQAA</sequence>
<accession>A0A0F5ZNN0</accession>